<evidence type="ECO:0000256" key="1">
    <source>
        <dbReference type="ARBA" id="ARBA00004651"/>
    </source>
</evidence>
<proteinExistence type="predicted"/>
<dbReference type="HOGENOM" id="CLU_1298093_0_0_0"/>
<gene>
    <name evidence="8" type="ordered locus">Deipe_2229</name>
</gene>
<name>L0A2P6_DEIPD</name>
<keyword evidence="9" id="KW-1185">Reference proteome</keyword>
<organism evidence="8 9">
    <name type="scientific">Deinococcus peraridilitoris (strain DSM 19664 / LMG 22246 / CIP 109416 / KR-200)</name>
    <dbReference type="NCBI Taxonomy" id="937777"/>
    <lineage>
        <taxon>Bacteria</taxon>
        <taxon>Thermotogati</taxon>
        <taxon>Deinococcota</taxon>
        <taxon>Deinococci</taxon>
        <taxon>Deinococcales</taxon>
        <taxon>Deinococcaceae</taxon>
        <taxon>Deinococcus</taxon>
    </lineage>
</organism>
<dbReference type="AlphaFoldDB" id="L0A2P6"/>
<feature type="transmembrane region" description="Helical" evidence="6">
    <location>
        <begin position="184"/>
        <end position="203"/>
    </location>
</feature>
<evidence type="ECO:0000256" key="2">
    <source>
        <dbReference type="ARBA" id="ARBA00022475"/>
    </source>
</evidence>
<reference evidence="9" key="1">
    <citation type="submission" date="2012-03" db="EMBL/GenBank/DDBJ databases">
        <title>Complete sequence of chromosome of Deinococcus peraridilitoris DSM 19664.</title>
        <authorList>
            <person name="Lucas S."/>
            <person name="Copeland A."/>
            <person name="Lapidus A."/>
            <person name="Glavina del Rio T."/>
            <person name="Dalin E."/>
            <person name="Tice H."/>
            <person name="Bruce D."/>
            <person name="Goodwin L."/>
            <person name="Pitluck S."/>
            <person name="Peters L."/>
            <person name="Mikhailova N."/>
            <person name="Lu M."/>
            <person name="Kyrpides N."/>
            <person name="Mavromatis K."/>
            <person name="Ivanova N."/>
            <person name="Brettin T."/>
            <person name="Detter J.C."/>
            <person name="Han C."/>
            <person name="Larimer F."/>
            <person name="Land M."/>
            <person name="Hauser L."/>
            <person name="Markowitz V."/>
            <person name="Cheng J.-F."/>
            <person name="Hugenholtz P."/>
            <person name="Woyke T."/>
            <person name="Wu D."/>
            <person name="Pukall R."/>
            <person name="Steenblock K."/>
            <person name="Brambilla E."/>
            <person name="Klenk H.-P."/>
            <person name="Eisen J.A."/>
        </authorList>
    </citation>
    <scope>NUCLEOTIDE SEQUENCE [LARGE SCALE GENOMIC DNA]</scope>
    <source>
        <strain evidence="9">DSM 19664 / LMG 22246 / CIP 109416 / KR-200</strain>
    </source>
</reference>
<keyword evidence="2" id="KW-1003">Cell membrane</keyword>
<keyword evidence="4 6" id="KW-1133">Transmembrane helix</keyword>
<evidence type="ECO:0000256" key="6">
    <source>
        <dbReference type="SAM" id="Phobius"/>
    </source>
</evidence>
<dbReference type="RefSeq" id="WP_015236017.1">
    <property type="nucleotide sequence ID" value="NC_019793.1"/>
</dbReference>
<protein>
    <recommendedName>
        <fullName evidence="7">VTT domain-containing protein</fullName>
    </recommendedName>
</protein>
<keyword evidence="3 6" id="KW-0812">Transmembrane</keyword>
<dbReference type="EMBL" id="CP003382">
    <property type="protein sequence ID" value="AFZ67714.1"/>
    <property type="molecule type" value="Genomic_DNA"/>
</dbReference>
<dbReference type="eggNOG" id="COG0398">
    <property type="taxonomic scope" value="Bacteria"/>
</dbReference>
<accession>L0A2P6</accession>
<dbReference type="InterPro" id="IPR051311">
    <property type="entry name" value="DedA_domain"/>
</dbReference>
<dbReference type="GO" id="GO:0005886">
    <property type="term" value="C:plasma membrane"/>
    <property type="evidence" value="ECO:0007669"/>
    <property type="project" value="UniProtKB-SubCell"/>
</dbReference>
<evidence type="ECO:0000259" key="7">
    <source>
        <dbReference type="Pfam" id="PF09335"/>
    </source>
</evidence>
<feature type="transmembrane region" description="Helical" evidence="6">
    <location>
        <begin position="156"/>
        <end position="178"/>
    </location>
</feature>
<comment type="subcellular location">
    <subcellularLocation>
        <location evidence="1">Cell membrane</location>
        <topology evidence="1">Multi-pass membrane protein</topology>
    </subcellularLocation>
</comment>
<evidence type="ECO:0000256" key="4">
    <source>
        <dbReference type="ARBA" id="ARBA00022989"/>
    </source>
</evidence>
<dbReference type="Proteomes" id="UP000010467">
    <property type="component" value="Chromosome"/>
</dbReference>
<feature type="transmembrane region" description="Helical" evidence="6">
    <location>
        <begin position="72"/>
        <end position="96"/>
    </location>
</feature>
<evidence type="ECO:0000313" key="8">
    <source>
        <dbReference type="EMBL" id="AFZ67714.1"/>
    </source>
</evidence>
<evidence type="ECO:0000256" key="3">
    <source>
        <dbReference type="ARBA" id="ARBA00022692"/>
    </source>
</evidence>
<keyword evidence="5 6" id="KW-0472">Membrane</keyword>
<evidence type="ECO:0000256" key="5">
    <source>
        <dbReference type="ARBA" id="ARBA00023136"/>
    </source>
</evidence>
<evidence type="ECO:0000313" key="9">
    <source>
        <dbReference type="Proteomes" id="UP000010467"/>
    </source>
</evidence>
<sequence>MKRYLAVVAALLGVLILLFVIFEALQFPLLSDPTPWLQHAGPGTALLGVALLTVDVLVPVPSNVVMVANGALFGFAVGASLSLTGSLGAGALSFAIGRRGGPLVQRLVPRTAHERGEELLRRWGALAIVVTRPLPLLAEVVTILAGTSHMPWRTALGMTLLGSLPAALLYSLLGVAALQLPLPLVVALVLPVAGITWLVGWALTRRGIGTRY</sequence>
<dbReference type="Pfam" id="PF09335">
    <property type="entry name" value="VTT_dom"/>
    <property type="match status" value="1"/>
</dbReference>
<dbReference type="KEGG" id="dpd:Deipe_2229"/>
<dbReference type="InterPro" id="IPR032816">
    <property type="entry name" value="VTT_dom"/>
</dbReference>
<dbReference type="STRING" id="937777.Deipe_2229"/>
<dbReference type="OrthoDB" id="5198750at2"/>
<dbReference type="PATRIC" id="fig|937777.3.peg.2232"/>
<dbReference type="PANTHER" id="PTHR42709:SF6">
    <property type="entry name" value="UNDECAPRENYL PHOSPHATE TRANSPORTER A"/>
    <property type="match status" value="1"/>
</dbReference>
<dbReference type="PANTHER" id="PTHR42709">
    <property type="entry name" value="ALKALINE PHOSPHATASE LIKE PROTEIN"/>
    <property type="match status" value="1"/>
</dbReference>
<feature type="domain" description="VTT" evidence="7">
    <location>
        <begin position="60"/>
        <end position="174"/>
    </location>
</feature>